<feature type="transmembrane region" description="Helical" evidence="5">
    <location>
        <begin position="159"/>
        <end position="180"/>
    </location>
</feature>
<comment type="subcellular location">
    <subcellularLocation>
        <location evidence="1">Membrane</location>
    </subcellularLocation>
</comment>
<keyword evidence="4 5" id="KW-0472">Membrane</keyword>
<dbReference type="OMA" id="MNHPEID"/>
<evidence type="ECO:0008006" key="8">
    <source>
        <dbReference type="Google" id="ProtNLM"/>
    </source>
</evidence>
<dbReference type="GeneID" id="115923819"/>
<evidence type="ECO:0000256" key="3">
    <source>
        <dbReference type="ARBA" id="ARBA00022989"/>
    </source>
</evidence>
<dbReference type="KEGG" id="spu:115923819"/>
<sequence>MFSSKQWTIMIQVSASACFVIPVRYVFKENFASFPPELSDGERFKFVFRCLAFSSLPLFAAVRKVASVRFSNMETLGADPIAPVAPSQKAFKIAERVLQNTLEQTLLHVMTILALASSIEVDQLYIIPCMVLLFCIGRFVYYVGYSYDPLYRGFGFGTTWLPTLIGFSYGLFIIASRALFG</sequence>
<dbReference type="RefSeq" id="XP_030841029.1">
    <property type="nucleotide sequence ID" value="XM_030985169.1"/>
</dbReference>
<proteinExistence type="predicted"/>
<dbReference type="GO" id="GO:0005765">
    <property type="term" value="C:lysosomal membrane"/>
    <property type="evidence" value="ECO:0000318"/>
    <property type="project" value="GO_Central"/>
</dbReference>
<dbReference type="InterPro" id="IPR023352">
    <property type="entry name" value="MAPEG-like_dom_sf"/>
</dbReference>
<evidence type="ECO:0000256" key="4">
    <source>
        <dbReference type="ARBA" id="ARBA00023136"/>
    </source>
</evidence>
<dbReference type="FunFam" id="1.20.120.550:FF:000008">
    <property type="entry name" value="Predicted protein"/>
    <property type="match status" value="1"/>
</dbReference>
<reference evidence="7" key="1">
    <citation type="submission" date="2015-02" db="EMBL/GenBank/DDBJ databases">
        <title>Genome sequencing for Strongylocentrotus purpuratus.</title>
        <authorList>
            <person name="Murali S."/>
            <person name="Liu Y."/>
            <person name="Vee V."/>
            <person name="English A."/>
            <person name="Wang M."/>
            <person name="Skinner E."/>
            <person name="Han Y."/>
            <person name="Muzny D.M."/>
            <person name="Worley K.C."/>
            <person name="Gibbs R.A."/>
        </authorList>
    </citation>
    <scope>NUCLEOTIDE SEQUENCE</scope>
</reference>
<dbReference type="AlphaFoldDB" id="A0A7M7NSM5"/>
<dbReference type="InterPro" id="IPR001129">
    <property type="entry name" value="Membr-assoc_MAPEG"/>
</dbReference>
<dbReference type="SUPFAM" id="SSF161084">
    <property type="entry name" value="MAPEG domain-like"/>
    <property type="match status" value="1"/>
</dbReference>
<dbReference type="PROSITE" id="PS51257">
    <property type="entry name" value="PROKAR_LIPOPROTEIN"/>
    <property type="match status" value="1"/>
</dbReference>
<evidence type="ECO:0000313" key="6">
    <source>
        <dbReference type="EnsemblMetazoa" id="XP_030841029"/>
    </source>
</evidence>
<accession>A0A7M7NSM5</accession>
<keyword evidence="3 5" id="KW-1133">Transmembrane helix</keyword>
<keyword evidence="2 5" id="KW-0812">Transmembrane</keyword>
<dbReference type="PANTHER" id="PTHR31004:SF1">
    <property type="entry name" value="TRANSMEMBRANE PROTEIN 79"/>
    <property type="match status" value="1"/>
</dbReference>
<dbReference type="Proteomes" id="UP000007110">
    <property type="component" value="Unassembled WGS sequence"/>
</dbReference>
<dbReference type="InParanoid" id="A0A7M7NSM5"/>
<dbReference type="PANTHER" id="PTHR31004">
    <property type="entry name" value="TRANSMEMBRANE PROTEIN 79"/>
    <property type="match status" value="1"/>
</dbReference>
<reference evidence="6" key="2">
    <citation type="submission" date="2021-01" db="UniProtKB">
        <authorList>
            <consortium name="EnsemblMetazoa"/>
        </authorList>
    </citation>
    <scope>IDENTIFICATION</scope>
</reference>
<keyword evidence="7" id="KW-1185">Reference proteome</keyword>
<name>A0A7M7NSM5_STRPU</name>
<dbReference type="GO" id="GO:0032588">
    <property type="term" value="C:trans-Golgi network membrane"/>
    <property type="evidence" value="ECO:0000318"/>
    <property type="project" value="GO_Central"/>
</dbReference>
<dbReference type="Pfam" id="PF01124">
    <property type="entry name" value="MAPEG"/>
    <property type="match status" value="1"/>
</dbReference>
<evidence type="ECO:0000256" key="5">
    <source>
        <dbReference type="SAM" id="Phobius"/>
    </source>
</evidence>
<dbReference type="EnsemblMetazoa" id="XM_030985169">
    <property type="protein sequence ID" value="XP_030841029"/>
    <property type="gene ID" value="LOC115923819"/>
</dbReference>
<organism evidence="6 7">
    <name type="scientific">Strongylocentrotus purpuratus</name>
    <name type="common">Purple sea urchin</name>
    <dbReference type="NCBI Taxonomy" id="7668"/>
    <lineage>
        <taxon>Eukaryota</taxon>
        <taxon>Metazoa</taxon>
        <taxon>Echinodermata</taxon>
        <taxon>Eleutherozoa</taxon>
        <taxon>Echinozoa</taxon>
        <taxon>Echinoidea</taxon>
        <taxon>Euechinoidea</taxon>
        <taxon>Echinacea</taxon>
        <taxon>Camarodonta</taxon>
        <taxon>Echinidea</taxon>
        <taxon>Strongylocentrotidae</taxon>
        <taxon>Strongylocentrotus</taxon>
    </lineage>
</organism>
<dbReference type="GO" id="GO:0045055">
    <property type="term" value="P:regulated exocytosis"/>
    <property type="evidence" value="ECO:0000318"/>
    <property type="project" value="GO_Central"/>
</dbReference>
<protein>
    <recommendedName>
        <fullName evidence="8">MAPEG family protein</fullName>
    </recommendedName>
</protein>
<dbReference type="Gene3D" id="1.20.120.550">
    <property type="entry name" value="Membrane associated eicosanoid/glutathione metabolism-like domain"/>
    <property type="match status" value="1"/>
</dbReference>
<evidence type="ECO:0000313" key="7">
    <source>
        <dbReference type="Proteomes" id="UP000007110"/>
    </source>
</evidence>
<evidence type="ECO:0000256" key="2">
    <source>
        <dbReference type="ARBA" id="ARBA00022692"/>
    </source>
</evidence>
<feature type="transmembrane region" description="Helical" evidence="5">
    <location>
        <begin position="124"/>
        <end position="147"/>
    </location>
</feature>
<evidence type="ECO:0000256" key="1">
    <source>
        <dbReference type="ARBA" id="ARBA00004370"/>
    </source>
</evidence>
<dbReference type="OrthoDB" id="8887147at2759"/>